<protein>
    <recommendedName>
        <fullName evidence="6">Pantothenate kinase</fullName>
    </recommendedName>
</protein>
<evidence type="ECO:0008006" key="6">
    <source>
        <dbReference type="Google" id="ProtNLM"/>
    </source>
</evidence>
<organism evidence="4 5">
    <name type="scientific">Candidatus Scatomorpha intestinavium</name>
    <dbReference type="NCBI Taxonomy" id="2840922"/>
    <lineage>
        <taxon>Bacteria</taxon>
        <taxon>Bacillati</taxon>
        <taxon>Bacillota</taxon>
        <taxon>Clostridia</taxon>
        <taxon>Eubacteriales</taxon>
        <taxon>Candidatus Scatomorpha</taxon>
    </lineage>
</organism>
<dbReference type="Proteomes" id="UP000824262">
    <property type="component" value="Unassembled WGS sequence"/>
</dbReference>
<dbReference type="Gene3D" id="3.30.420.40">
    <property type="match status" value="1"/>
</dbReference>
<dbReference type="InterPro" id="IPR043129">
    <property type="entry name" value="ATPase_NBD"/>
</dbReference>
<dbReference type="CDD" id="cd24085">
    <property type="entry name" value="ASKHA_NBD_PanK-II_bac"/>
    <property type="match status" value="1"/>
</dbReference>
<accession>A0A9D1CRG4</accession>
<keyword evidence="3" id="KW-0173">Coenzyme A biosynthesis</keyword>
<dbReference type="AlphaFoldDB" id="A0A9D1CRG4"/>
<dbReference type="GO" id="GO:0005524">
    <property type="term" value="F:ATP binding"/>
    <property type="evidence" value="ECO:0007669"/>
    <property type="project" value="UniProtKB-KW"/>
</dbReference>
<keyword evidence="1" id="KW-0547">Nucleotide-binding</keyword>
<dbReference type="Pfam" id="PF03630">
    <property type="entry name" value="Fumble"/>
    <property type="match status" value="1"/>
</dbReference>
<name>A0A9D1CRG4_9FIRM</name>
<dbReference type="GO" id="GO:0015937">
    <property type="term" value="P:coenzyme A biosynthetic process"/>
    <property type="evidence" value="ECO:0007669"/>
    <property type="project" value="UniProtKB-KW"/>
</dbReference>
<dbReference type="EMBL" id="DVGA01000010">
    <property type="protein sequence ID" value="HIQ77752.1"/>
    <property type="molecule type" value="Genomic_DNA"/>
</dbReference>
<evidence type="ECO:0000256" key="1">
    <source>
        <dbReference type="ARBA" id="ARBA00022741"/>
    </source>
</evidence>
<keyword evidence="2" id="KW-0067">ATP-binding</keyword>
<proteinExistence type="predicted"/>
<dbReference type="GO" id="GO:0005829">
    <property type="term" value="C:cytosol"/>
    <property type="evidence" value="ECO:0007669"/>
    <property type="project" value="TreeGrafter"/>
</dbReference>
<comment type="caution">
    <text evidence="4">The sequence shown here is derived from an EMBL/GenBank/DDBJ whole genome shotgun (WGS) entry which is preliminary data.</text>
</comment>
<gene>
    <name evidence="4" type="ORF">IAB77_00665</name>
</gene>
<dbReference type="PANTHER" id="PTHR12280">
    <property type="entry name" value="PANTOTHENATE KINASE"/>
    <property type="match status" value="1"/>
</dbReference>
<dbReference type="InterPro" id="IPR004567">
    <property type="entry name" value="Type_II_PanK"/>
</dbReference>
<dbReference type="GO" id="GO:0004594">
    <property type="term" value="F:pantothenate kinase activity"/>
    <property type="evidence" value="ECO:0007669"/>
    <property type="project" value="TreeGrafter"/>
</dbReference>
<dbReference type="SUPFAM" id="SSF53067">
    <property type="entry name" value="Actin-like ATPase domain"/>
    <property type="match status" value="1"/>
</dbReference>
<evidence type="ECO:0000256" key="2">
    <source>
        <dbReference type="ARBA" id="ARBA00022840"/>
    </source>
</evidence>
<reference evidence="4" key="2">
    <citation type="journal article" date="2021" name="PeerJ">
        <title>Extensive microbial diversity within the chicken gut microbiome revealed by metagenomics and culture.</title>
        <authorList>
            <person name="Gilroy R."/>
            <person name="Ravi A."/>
            <person name="Getino M."/>
            <person name="Pursley I."/>
            <person name="Horton D.L."/>
            <person name="Alikhan N.F."/>
            <person name="Baker D."/>
            <person name="Gharbi K."/>
            <person name="Hall N."/>
            <person name="Watson M."/>
            <person name="Adriaenssens E.M."/>
            <person name="Foster-Nyarko E."/>
            <person name="Jarju S."/>
            <person name="Secka A."/>
            <person name="Antonio M."/>
            <person name="Oren A."/>
            <person name="Chaudhuri R.R."/>
            <person name="La Ragione R."/>
            <person name="Hildebrand F."/>
            <person name="Pallen M.J."/>
        </authorList>
    </citation>
    <scope>NUCLEOTIDE SEQUENCE</scope>
    <source>
        <strain evidence="4">ChiBcolR7-354</strain>
    </source>
</reference>
<evidence type="ECO:0000313" key="4">
    <source>
        <dbReference type="EMBL" id="HIQ77752.1"/>
    </source>
</evidence>
<evidence type="ECO:0000313" key="5">
    <source>
        <dbReference type="Proteomes" id="UP000824262"/>
    </source>
</evidence>
<sequence length="262" mass="27068">MVIGIDMGASAVKIAALEGDRIVLTHYEPGREADVPALLSRLGINPASAERVAVTGLSAQKAGLEALGCTPEYLSEPAAIGAGAQWLTGRDNLVVASIGTGTAFVHAKGGEYHHICGTGVGGGTLRGLASRVLGYENMREFDVLALSGDTRRVDLQIGDFVESYGQLDPYLTASNLARLDGTATDADWAAGLTNLVLQVIGTMSMMALNGARAEAVAVIGAMAGTAASRANFANFTRAYGLEFLIPEHCECATAIGTARLIS</sequence>
<reference evidence="4" key="1">
    <citation type="submission" date="2020-10" db="EMBL/GenBank/DDBJ databases">
        <authorList>
            <person name="Gilroy R."/>
        </authorList>
    </citation>
    <scope>NUCLEOTIDE SEQUENCE</scope>
    <source>
        <strain evidence="4">ChiBcolR7-354</strain>
    </source>
</reference>
<dbReference type="PANTHER" id="PTHR12280:SF20">
    <property type="entry name" value="4'-PHOSPHOPANTETHEINE PHOSPHATASE"/>
    <property type="match status" value="1"/>
</dbReference>
<evidence type="ECO:0000256" key="3">
    <source>
        <dbReference type="ARBA" id="ARBA00022993"/>
    </source>
</evidence>